<dbReference type="EMBL" id="CASHTH010001687">
    <property type="protein sequence ID" value="CAI8018305.1"/>
    <property type="molecule type" value="Genomic_DNA"/>
</dbReference>
<evidence type="ECO:0000256" key="2">
    <source>
        <dbReference type="ARBA" id="ARBA00023002"/>
    </source>
</evidence>
<accession>A0AA35RV44</accession>
<dbReference type="Pfam" id="PF03992">
    <property type="entry name" value="ABM"/>
    <property type="match status" value="1"/>
</dbReference>
<dbReference type="Proteomes" id="UP001174909">
    <property type="component" value="Unassembled WGS sequence"/>
</dbReference>
<keyword evidence="3" id="KW-0503">Monooxygenase</keyword>
<dbReference type="PANTHER" id="PTHR30137">
    <property type="entry name" value="LUCIFERASE-LIKE MONOOXYGENASE"/>
    <property type="match status" value="1"/>
</dbReference>
<evidence type="ECO:0000256" key="1">
    <source>
        <dbReference type="ARBA" id="ARBA00022630"/>
    </source>
</evidence>
<dbReference type="SUPFAM" id="SSF54909">
    <property type="entry name" value="Dimeric alpha+beta barrel"/>
    <property type="match status" value="1"/>
</dbReference>
<evidence type="ECO:0000313" key="5">
    <source>
        <dbReference type="EMBL" id="CAI8018305.1"/>
    </source>
</evidence>
<sequence>MQLGLFNMPLHPPGRLHADTYDEDLELMAYADELGYSEAWIGEHFTTEWENMPAPDLFIARALGVTKNLVMGTGVSLLAFHDPIMIAHRMAMLDHLARGRFFFGIGSGGVPTDSEMFGMDRQSGQQRDRMREAANVILKMWTTDNPADFCHDGEYYTVRLPEARPEMGLAYHMRPYQKPHPPIAVAGSSPSSPTLEVAGEMGWWPMSTLFLHASHLPNHWISYSKGAKAAGREVSRSQWRIAREVYVGETTEQAVADVMNGPPARTFDQYFVPLLGYGQRGLDGIKTSPDLPNSALTARYMLENFWIVGDPDECARQIRELHDHTGGFGNLLMLCHDWGAQGRKGCVRFRCWQPRCSRSWPTLIPTTETTRPLSPPQGGNMFIATNRIKVKTGFGDTLAEMFKARGAVQDHSGFISFELWKMHKTPDHEDFLVVTHWETEEDHHTWTRSDGFRSAHAGGPPDFLLGPGEFHTYEVVHRLEASGAAAAAD</sequence>
<comment type="caution">
    <text evidence="5">The sequence shown here is derived from an EMBL/GenBank/DDBJ whole genome shotgun (WGS) entry which is preliminary data.</text>
</comment>
<keyword evidence="6" id="KW-1185">Reference proteome</keyword>
<keyword evidence="2" id="KW-0560">Oxidoreductase</keyword>
<proteinExistence type="predicted"/>
<dbReference type="SUPFAM" id="SSF51679">
    <property type="entry name" value="Bacterial luciferase-like"/>
    <property type="match status" value="1"/>
</dbReference>
<dbReference type="InterPro" id="IPR007138">
    <property type="entry name" value="ABM_dom"/>
</dbReference>
<feature type="domain" description="ABM" evidence="4">
    <location>
        <begin position="382"/>
        <end position="475"/>
    </location>
</feature>
<dbReference type="PROSITE" id="PS51725">
    <property type="entry name" value="ABM"/>
    <property type="match status" value="1"/>
</dbReference>
<evidence type="ECO:0000259" key="4">
    <source>
        <dbReference type="PROSITE" id="PS51725"/>
    </source>
</evidence>
<evidence type="ECO:0000313" key="6">
    <source>
        <dbReference type="Proteomes" id="UP001174909"/>
    </source>
</evidence>
<dbReference type="GO" id="GO:0005829">
    <property type="term" value="C:cytosol"/>
    <property type="evidence" value="ECO:0007669"/>
    <property type="project" value="TreeGrafter"/>
</dbReference>
<keyword evidence="1" id="KW-0285">Flavoprotein</keyword>
<gene>
    <name evidence="5" type="ORF">GBAR_LOCUS11096</name>
</gene>
<dbReference type="InterPro" id="IPR011251">
    <property type="entry name" value="Luciferase-like_dom"/>
</dbReference>
<protein>
    <submittedName>
        <fullName evidence="5">3,6-diketocamphane 1,6-monooxygenase</fullName>
    </submittedName>
</protein>
<dbReference type="PANTHER" id="PTHR30137:SF16">
    <property type="entry name" value="BLL0895 PROTEIN"/>
    <property type="match status" value="1"/>
</dbReference>
<dbReference type="Gene3D" id="3.30.70.100">
    <property type="match status" value="1"/>
</dbReference>
<dbReference type="InterPro" id="IPR011008">
    <property type="entry name" value="Dimeric_a/b-barrel"/>
</dbReference>
<dbReference type="GO" id="GO:0016705">
    <property type="term" value="F:oxidoreductase activity, acting on paired donors, with incorporation or reduction of molecular oxygen"/>
    <property type="evidence" value="ECO:0007669"/>
    <property type="project" value="InterPro"/>
</dbReference>
<dbReference type="Gene3D" id="3.20.20.30">
    <property type="entry name" value="Luciferase-like domain"/>
    <property type="match status" value="1"/>
</dbReference>
<dbReference type="InterPro" id="IPR036661">
    <property type="entry name" value="Luciferase-like_sf"/>
</dbReference>
<organism evidence="5 6">
    <name type="scientific">Geodia barretti</name>
    <name type="common">Barrett's horny sponge</name>
    <dbReference type="NCBI Taxonomy" id="519541"/>
    <lineage>
        <taxon>Eukaryota</taxon>
        <taxon>Metazoa</taxon>
        <taxon>Porifera</taxon>
        <taxon>Demospongiae</taxon>
        <taxon>Heteroscleromorpha</taxon>
        <taxon>Tetractinellida</taxon>
        <taxon>Astrophorina</taxon>
        <taxon>Geodiidae</taxon>
        <taxon>Geodia</taxon>
    </lineage>
</organism>
<dbReference type="GO" id="GO:0004497">
    <property type="term" value="F:monooxygenase activity"/>
    <property type="evidence" value="ECO:0007669"/>
    <property type="project" value="UniProtKB-KW"/>
</dbReference>
<dbReference type="Pfam" id="PF00296">
    <property type="entry name" value="Bac_luciferase"/>
    <property type="match status" value="1"/>
</dbReference>
<dbReference type="InterPro" id="IPR050766">
    <property type="entry name" value="Bact_Lucif_Oxidored"/>
</dbReference>
<dbReference type="AlphaFoldDB" id="A0AA35RV44"/>
<reference evidence="5" key="1">
    <citation type="submission" date="2023-03" db="EMBL/GenBank/DDBJ databases">
        <authorList>
            <person name="Steffen K."/>
            <person name="Cardenas P."/>
        </authorList>
    </citation>
    <scope>NUCLEOTIDE SEQUENCE</scope>
</reference>
<name>A0AA35RV44_GEOBA</name>
<evidence type="ECO:0000256" key="3">
    <source>
        <dbReference type="ARBA" id="ARBA00023033"/>
    </source>
</evidence>